<evidence type="ECO:0000256" key="15">
    <source>
        <dbReference type="ARBA" id="ARBA00025880"/>
    </source>
</evidence>
<proteinExistence type="inferred from homology"/>
<organism evidence="21 22">
    <name type="scientific">Leptotrombidium deliense</name>
    <dbReference type="NCBI Taxonomy" id="299467"/>
    <lineage>
        <taxon>Eukaryota</taxon>
        <taxon>Metazoa</taxon>
        <taxon>Ecdysozoa</taxon>
        <taxon>Arthropoda</taxon>
        <taxon>Chelicerata</taxon>
        <taxon>Arachnida</taxon>
        <taxon>Acari</taxon>
        <taxon>Acariformes</taxon>
        <taxon>Trombidiformes</taxon>
        <taxon>Prostigmata</taxon>
        <taxon>Anystina</taxon>
        <taxon>Parasitengona</taxon>
        <taxon>Trombiculoidea</taxon>
        <taxon>Trombiculidae</taxon>
        <taxon>Leptotrombidium</taxon>
    </lineage>
</organism>
<dbReference type="VEuPathDB" id="VectorBase:LDEU000926"/>
<evidence type="ECO:0000313" key="21">
    <source>
        <dbReference type="EMBL" id="RWS31116.1"/>
    </source>
</evidence>
<evidence type="ECO:0000256" key="4">
    <source>
        <dbReference type="ARBA" id="ARBA00008148"/>
    </source>
</evidence>
<evidence type="ECO:0000259" key="19">
    <source>
        <dbReference type="Pfam" id="PF06664"/>
    </source>
</evidence>
<feature type="domain" description="Wntless-like transmembrane" evidence="19">
    <location>
        <begin position="236"/>
        <end position="507"/>
    </location>
</feature>
<keyword evidence="8 18" id="KW-0812">Transmembrane</keyword>
<keyword evidence="12" id="KW-0770">Synapse</keyword>
<feature type="transmembrane region" description="Helical" evidence="18">
    <location>
        <begin position="480"/>
        <end position="503"/>
    </location>
</feature>
<evidence type="ECO:0000256" key="7">
    <source>
        <dbReference type="ARBA" id="ARBA00022687"/>
    </source>
</evidence>
<dbReference type="Proteomes" id="UP000288716">
    <property type="component" value="Unassembled WGS sequence"/>
</dbReference>
<dbReference type="InterPro" id="IPR053936">
    <property type="entry name" value="WLS_GOLD"/>
</dbReference>
<dbReference type="Pfam" id="PF06664">
    <property type="entry name" value="WLS-like_TM"/>
    <property type="match status" value="1"/>
</dbReference>
<evidence type="ECO:0000256" key="13">
    <source>
        <dbReference type="ARBA" id="ARBA00023273"/>
    </source>
</evidence>
<evidence type="ECO:0000256" key="3">
    <source>
        <dbReference type="ARBA" id="ARBA00004653"/>
    </source>
</evidence>
<evidence type="ECO:0000256" key="6">
    <source>
        <dbReference type="ARBA" id="ARBA00022473"/>
    </source>
</evidence>
<evidence type="ECO:0000256" key="10">
    <source>
        <dbReference type="ARBA" id="ARBA00023034"/>
    </source>
</evidence>
<dbReference type="GO" id="GO:0006886">
    <property type="term" value="P:intracellular protein transport"/>
    <property type="evidence" value="ECO:0007669"/>
    <property type="project" value="TreeGrafter"/>
</dbReference>
<evidence type="ECO:0000313" key="22">
    <source>
        <dbReference type="Proteomes" id="UP000288716"/>
    </source>
</evidence>
<feature type="transmembrane region" description="Helical" evidence="18">
    <location>
        <begin position="344"/>
        <end position="364"/>
    </location>
</feature>
<keyword evidence="7" id="KW-0879">Wnt signaling pathway</keyword>
<evidence type="ECO:0000256" key="17">
    <source>
        <dbReference type="ARBA" id="ARBA00034107"/>
    </source>
</evidence>
<keyword evidence="9 18" id="KW-1133">Transmembrane helix</keyword>
<evidence type="ECO:0000256" key="14">
    <source>
        <dbReference type="ARBA" id="ARBA00025339"/>
    </source>
</evidence>
<dbReference type="GO" id="GO:0016055">
    <property type="term" value="P:Wnt signaling pathway"/>
    <property type="evidence" value="ECO:0007669"/>
    <property type="project" value="UniProtKB-KW"/>
</dbReference>
<dbReference type="GO" id="GO:0000139">
    <property type="term" value="C:Golgi membrane"/>
    <property type="evidence" value="ECO:0007669"/>
    <property type="project" value="UniProtKB-SubCell"/>
</dbReference>
<dbReference type="InterPro" id="IPR009551">
    <property type="entry name" value="Wntless"/>
</dbReference>
<evidence type="ECO:0000256" key="1">
    <source>
        <dbReference type="ARBA" id="ARBA00004337"/>
    </source>
</evidence>
<evidence type="ECO:0000256" key="18">
    <source>
        <dbReference type="SAM" id="Phobius"/>
    </source>
</evidence>
<dbReference type="PANTHER" id="PTHR13449">
    <property type="entry name" value="INTEGRAL MEMBRANE PROTEIN GPR177"/>
    <property type="match status" value="1"/>
</dbReference>
<name>A0A443SUA4_9ACAR</name>
<evidence type="ECO:0000256" key="11">
    <source>
        <dbReference type="ARBA" id="ARBA00023136"/>
    </source>
</evidence>
<dbReference type="GO" id="GO:0042734">
    <property type="term" value="C:presynaptic membrane"/>
    <property type="evidence" value="ECO:0007669"/>
    <property type="project" value="UniProtKB-SubCell"/>
</dbReference>
<evidence type="ECO:0000256" key="16">
    <source>
        <dbReference type="ARBA" id="ARBA00034104"/>
    </source>
</evidence>
<reference evidence="21 22" key="1">
    <citation type="journal article" date="2018" name="Gigascience">
        <title>Genomes of trombidid mites reveal novel predicted allergens and laterally-transferred genes associated with secondary metabolism.</title>
        <authorList>
            <person name="Dong X."/>
            <person name="Chaisiri K."/>
            <person name="Xia D."/>
            <person name="Armstrong S.D."/>
            <person name="Fang Y."/>
            <person name="Donnelly M.J."/>
            <person name="Kadowaki T."/>
            <person name="McGarry J.W."/>
            <person name="Darby A.C."/>
            <person name="Makepeace B.L."/>
        </authorList>
    </citation>
    <scope>NUCLEOTIDE SEQUENCE [LARGE SCALE GENOMIC DNA]</scope>
    <source>
        <strain evidence="21">UoL-UT</strain>
    </source>
</reference>
<comment type="subunit">
    <text evidence="15">Interacts with wg; in the Golgi. Interacts with Vps35, a component of the retromer complex; wls stability is regulated by Vps35.</text>
</comment>
<feature type="transmembrane region" description="Helical" evidence="18">
    <location>
        <begin position="274"/>
        <end position="291"/>
    </location>
</feature>
<dbReference type="EMBL" id="NCKV01000269">
    <property type="protein sequence ID" value="RWS31116.1"/>
    <property type="molecule type" value="Genomic_DNA"/>
</dbReference>
<dbReference type="InterPro" id="IPR047843">
    <property type="entry name" value="WLS-like_TM"/>
</dbReference>
<comment type="caution">
    <text evidence="21">The sequence shown here is derived from an EMBL/GenBank/DDBJ whole genome shotgun (WGS) entry which is preliminary data.</text>
</comment>
<keyword evidence="11 18" id="KW-0472">Membrane</keyword>
<evidence type="ECO:0000256" key="12">
    <source>
        <dbReference type="ARBA" id="ARBA00023257"/>
    </source>
</evidence>
<keyword evidence="10" id="KW-0333">Golgi apparatus</keyword>
<dbReference type="GO" id="GO:0045211">
    <property type="term" value="C:postsynaptic membrane"/>
    <property type="evidence" value="ECO:0007669"/>
    <property type="project" value="UniProtKB-SubCell"/>
</dbReference>
<feature type="transmembrane region" description="Helical" evidence="18">
    <location>
        <begin position="242"/>
        <end position="262"/>
    </location>
</feature>
<comment type="function">
    <text evidence="14">A segment polarity gene required for wingless (wg)-dependent patterning processes, acting in both wg-sending cells and wg-target cells. In non-neuronal cells wls directs wg secretion. The wls traffic loop encompasses the Golgi, the cell surface, an endocytic compartment and a retrograde route leading back to the Golgi, and involves clathrin-mediated endocytosis and the retromer complex (a conserved protein complex consisting of Vps35 and Vps26). In neuronal cells (the larval motorneuron NMJ), the wg signal moves across the synapse via the release of wls-containing exosome-like vesicles. Postsynaptic wls is required for the trafficking of fz2 through the fz2-interacting protein Grip.</text>
</comment>
<dbReference type="OrthoDB" id="5804250at2759"/>
<keyword evidence="22" id="KW-1185">Reference proteome</keyword>
<dbReference type="AlphaFoldDB" id="A0A443SUA4"/>
<evidence type="ECO:0000256" key="9">
    <source>
        <dbReference type="ARBA" id="ARBA00022989"/>
    </source>
</evidence>
<evidence type="ECO:0000259" key="20">
    <source>
        <dbReference type="Pfam" id="PF21883"/>
    </source>
</evidence>
<feature type="transmembrane region" description="Helical" evidence="18">
    <location>
        <begin position="311"/>
        <end position="332"/>
    </location>
</feature>
<evidence type="ECO:0000256" key="8">
    <source>
        <dbReference type="ARBA" id="ARBA00022692"/>
    </source>
</evidence>
<evidence type="ECO:0000256" key="5">
    <source>
        <dbReference type="ARBA" id="ARBA00015887"/>
    </source>
</evidence>
<sequence>MTGTILENLSNRKLFVVITIILLIQIISFFVGAFIAPSPSNTEQLLAVKCIPEKSEEMSIPRYAIINGAIQTKKCKILSSVRQANSLNESLVFAFQMPLPREGTILDYSRWMSNLITILIPDMTYASWLSATDFEKGDDYINGTVVMKVRLAVKNKGEQWIEYKRKDALKRHLNCRIPHDKRQDDQKYECDLMQLFELQSLYYDYYLINLEFGGDLKMQDRHGYLTDLSLVAIHQNGGFTKVWLSMKTVFTTVTLMTLVWFCQRLRKVVRNITLLERMLVILGCAVTQLNIPLEFFTLWFDIPFMNFLSDIRQGILYCALLSFWIIFAGEHLMDEVHRSRISSYYKQLSVILVACIALFIFDSTERGIQWIDPFFSIWEVDTHLALIFIITASISAALYFAFLSYHIWLVLRNISSKQVSLPSMSSTRRLIYQGIIYRFKFLLLATLVCAALTIIAYILGQVSEEAYQFEDEPYTAPLQWSSAMFTTVYAMWNCYIITLLILYAPSHKWLGPHVDNMSEEIEFNRLTSNDDRGEVNTELCSNDAGNSRVDKVEEESDMKLLQSLITKQNID</sequence>
<dbReference type="Pfam" id="PF21883">
    <property type="entry name" value="WLS_GOLD"/>
    <property type="match status" value="1"/>
</dbReference>
<evidence type="ECO:0000256" key="2">
    <source>
        <dbReference type="ARBA" id="ARBA00004477"/>
    </source>
</evidence>
<dbReference type="GO" id="GO:0010008">
    <property type="term" value="C:endosome membrane"/>
    <property type="evidence" value="ECO:0007669"/>
    <property type="project" value="UniProtKB-SubCell"/>
</dbReference>
<dbReference type="GO" id="GO:0005789">
    <property type="term" value="C:endoplasmic reticulum membrane"/>
    <property type="evidence" value="ECO:0007669"/>
    <property type="project" value="UniProtKB-SubCell"/>
</dbReference>
<dbReference type="GO" id="GO:0017147">
    <property type="term" value="F:Wnt-protein binding"/>
    <property type="evidence" value="ECO:0007669"/>
    <property type="project" value="InterPro"/>
</dbReference>
<keyword evidence="6" id="KW-0217">Developmental protein</keyword>
<keyword evidence="12" id="KW-0628">Postsynaptic cell membrane</keyword>
<keyword evidence="13" id="KW-0966">Cell projection</keyword>
<comment type="similarity">
    <text evidence="4">Belongs to the wntless family.</text>
</comment>
<accession>A0A443SUA4</accession>
<gene>
    <name evidence="21" type="ORF">B4U80_00069</name>
</gene>
<feature type="domain" description="Wntless GOLD" evidence="20">
    <location>
        <begin position="49"/>
        <end position="235"/>
    </location>
</feature>
<feature type="transmembrane region" description="Helical" evidence="18">
    <location>
        <begin position="441"/>
        <end position="460"/>
    </location>
</feature>
<dbReference type="STRING" id="299467.A0A443SUA4"/>
<comment type="subcellular location">
    <subcellularLocation>
        <location evidence="2">Endoplasmic reticulum membrane</location>
        <topology evidence="2">Multi-pass membrane protein</topology>
    </subcellularLocation>
    <subcellularLocation>
        <location evidence="1">Endosome membrane</location>
        <topology evidence="1">Multi-pass membrane protein</topology>
    </subcellularLocation>
    <subcellularLocation>
        <location evidence="3">Golgi apparatus membrane</location>
        <topology evidence="3">Multi-pass membrane protein</topology>
    </subcellularLocation>
    <subcellularLocation>
        <location evidence="16">Postsynaptic cell membrane</location>
        <topology evidence="16">Multi-pass membrane protein</topology>
    </subcellularLocation>
    <subcellularLocation>
        <location evidence="17">Presynaptic cell membrane</location>
        <topology evidence="17">Multi-pass membrane protein</topology>
    </subcellularLocation>
</comment>
<dbReference type="GO" id="GO:0061355">
    <property type="term" value="P:Wnt protein secretion"/>
    <property type="evidence" value="ECO:0007669"/>
    <property type="project" value="TreeGrafter"/>
</dbReference>
<feature type="transmembrane region" description="Helical" evidence="18">
    <location>
        <begin position="14"/>
        <end position="36"/>
    </location>
</feature>
<feature type="transmembrane region" description="Helical" evidence="18">
    <location>
        <begin position="384"/>
        <end position="411"/>
    </location>
</feature>
<protein>
    <recommendedName>
        <fullName evidence="5">Protein wntless</fullName>
    </recommendedName>
</protein>
<dbReference type="PANTHER" id="PTHR13449:SF2">
    <property type="entry name" value="PROTEIN WNTLESS HOMOLOG"/>
    <property type="match status" value="1"/>
</dbReference>